<organism evidence="1 2">
    <name type="scientific">Komagataeibacter sucrofermentans</name>
    <dbReference type="NCBI Taxonomy" id="1053551"/>
    <lineage>
        <taxon>Bacteria</taxon>
        <taxon>Pseudomonadati</taxon>
        <taxon>Pseudomonadota</taxon>
        <taxon>Alphaproteobacteria</taxon>
        <taxon>Acetobacterales</taxon>
        <taxon>Acetobacteraceae</taxon>
        <taxon>Komagataeibacter</taxon>
    </lineage>
</organism>
<comment type="caution">
    <text evidence="1">The sequence shown here is derived from an EMBL/GenBank/DDBJ whole genome shotgun (WGS) entry which is preliminary data.</text>
</comment>
<evidence type="ECO:0000313" key="1">
    <source>
        <dbReference type="EMBL" id="PYD79840.1"/>
    </source>
</evidence>
<proteinExistence type="predicted"/>
<protein>
    <submittedName>
        <fullName evidence="1">Uncharacterized protein</fullName>
    </submittedName>
</protein>
<dbReference type="AlphaFoldDB" id="A0A318QN47"/>
<keyword evidence="2" id="KW-1185">Reference proteome</keyword>
<dbReference type="RefSeq" id="WP_110568124.1">
    <property type="nucleotide sequence ID" value="NZ_CP137147.1"/>
</dbReference>
<evidence type="ECO:0000313" key="2">
    <source>
        <dbReference type="Proteomes" id="UP000247814"/>
    </source>
</evidence>
<gene>
    <name evidence="1" type="ORF">CFR77_04795</name>
</gene>
<sequence>MLESLLARKSYVQAIADKALEMGNSHYRPRSKILSDALMELAVMDAGPEFELDRDAIRAIINRIRSV</sequence>
<name>A0A318QN47_9PROT</name>
<accession>A0A318QN47</accession>
<dbReference type="EMBL" id="NKUA01000005">
    <property type="protein sequence ID" value="PYD79840.1"/>
    <property type="molecule type" value="Genomic_DNA"/>
</dbReference>
<dbReference type="Proteomes" id="UP000247814">
    <property type="component" value="Unassembled WGS sequence"/>
</dbReference>
<reference evidence="1 2" key="1">
    <citation type="submission" date="2017-07" db="EMBL/GenBank/DDBJ databases">
        <title>A draft genome sequence of Komagataeibacter sucrofermentans LMG 18788.</title>
        <authorList>
            <person name="Skraban J."/>
            <person name="Cleenwerck I."/>
            <person name="Vandamme P."/>
            <person name="Trcek J."/>
        </authorList>
    </citation>
    <scope>NUCLEOTIDE SEQUENCE [LARGE SCALE GENOMIC DNA]</scope>
    <source>
        <strain evidence="1 2">LMG 18788</strain>
    </source>
</reference>